<dbReference type="InterPro" id="IPR033851">
    <property type="entry name" value="M3A_MIP"/>
</dbReference>
<organism evidence="15 16">
    <name type="scientific">Macrostomum lignano</name>
    <dbReference type="NCBI Taxonomy" id="282301"/>
    <lineage>
        <taxon>Eukaryota</taxon>
        <taxon>Metazoa</taxon>
        <taxon>Spiralia</taxon>
        <taxon>Lophotrochozoa</taxon>
        <taxon>Platyhelminthes</taxon>
        <taxon>Rhabditophora</taxon>
        <taxon>Macrostomorpha</taxon>
        <taxon>Macrostomida</taxon>
        <taxon>Macrostomidae</taxon>
        <taxon>Macrostomum</taxon>
    </lineage>
</organism>
<dbReference type="InterPro" id="IPR016858">
    <property type="entry name" value="KMT5A-like"/>
</dbReference>
<protein>
    <recommendedName>
        <fullName evidence="3">[histone H4]-lysine(20) N-methyltransferase</fullName>
        <ecNumber evidence="3">2.1.1.361</ecNumber>
    </recommendedName>
</protein>
<keyword evidence="4 12" id="KW-0645">Protease</keyword>
<dbReference type="PANTHER" id="PTHR11804">
    <property type="entry name" value="PROTEASE M3 THIMET OLIGOPEPTIDASE-RELATED"/>
    <property type="match status" value="1"/>
</dbReference>
<evidence type="ECO:0000256" key="2">
    <source>
        <dbReference type="ARBA" id="ARBA00006040"/>
    </source>
</evidence>
<evidence type="ECO:0000256" key="4">
    <source>
        <dbReference type="ARBA" id="ARBA00022670"/>
    </source>
</evidence>
<evidence type="ECO:0000313" key="16">
    <source>
        <dbReference type="WBParaSite" id="maker-uti_cns_0009184-snap-gene-0.3-mRNA-1"/>
    </source>
</evidence>
<feature type="compositionally biased region" description="Basic and acidic residues" evidence="13">
    <location>
        <begin position="1590"/>
        <end position="1599"/>
    </location>
</feature>
<keyword evidence="15" id="KW-1185">Reference proteome</keyword>
<dbReference type="InterPro" id="IPR054465">
    <property type="entry name" value="Integrase_p58-like_C"/>
</dbReference>
<feature type="region of interest" description="Disordered" evidence="13">
    <location>
        <begin position="1"/>
        <end position="67"/>
    </location>
</feature>
<keyword evidence="6 12" id="KW-0378">Hydrolase</keyword>
<evidence type="ECO:0000256" key="12">
    <source>
        <dbReference type="RuleBase" id="RU003435"/>
    </source>
</evidence>
<dbReference type="InterPro" id="IPR024079">
    <property type="entry name" value="MetalloPept_cat_dom_sf"/>
</dbReference>
<accession>A0A1I8I102</accession>
<dbReference type="PROSITE" id="PS51571">
    <property type="entry name" value="SAM_MT43_PR_SET"/>
    <property type="match status" value="1"/>
</dbReference>
<evidence type="ECO:0000313" key="15">
    <source>
        <dbReference type="Proteomes" id="UP000095280"/>
    </source>
</evidence>
<proteinExistence type="inferred from homology"/>
<keyword evidence="10" id="KW-0496">Mitochondrion</keyword>
<evidence type="ECO:0000256" key="13">
    <source>
        <dbReference type="SAM" id="MobiDB-lite"/>
    </source>
</evidence>
<dbReference type="InterPro" id="IPR045090">
    <property type="entry name" value="Pept_M3A_M3B"/>
</dbReference>
<evidence type="ECO:0000256" key="11">
    <source>
        <dbReference type="ARBA" id="ARBA00047784"/>
    </source>
</evidence>
<reference evidence="16" key="1">
    <citation type="submission" date="2016-11" db="UniProtKB">
        <authorList>
            <consortium name="WormBaseParasite"/>
        </authorList>
    </citation>
    <scope>IDENTIFICATION</scope>
</reference>
<dbReference type="SUPFAM" id="SSF82199">
    <property type="entry name" value="SET domain"/>
    <property type="match status" value="1"/>
</dbReference>
<dbReference type="SMART" id="SM00317">
    <property type="entry name" value="SET"/>
    <property type="match status" value="1"/>
</dbReference>
<dbReference type="WBParaSite" id="maker-uti_cns_0009184-snap-gene-0.3-mRNA-1">
    <property type="protein sequence ID" value="maker-uti_cns_0009184-snap-gene-0.3-mRNA-1"/>
    <property type="gene ID" value="maker-uti_cns_0009184-snap-gene-0.3"/>
</dbReference>
<dbReference type="Pfam" id="PF22938">
    <property type="entry name" value="Integrase_p58_C"/>
    <property type="match status" value="1"/>
</dbReference>
<evidence type="ECO:0000256" key="1">
    <source>
        <dbReference type="ARBA" id="ARBA00004173"/>
    </source>
</evidence>
<evidence type="ECO:0000256" key="5">
    <source>
        <dbReference type="ARBA" id="ARBA00022723"/>
    </source>
</evidence>
<dbReference type="CDD" id="cd10528">
    <property type="entry name" value="SET_SETD8"/>
    <property type="match status" value="1"/>
</dbReference>
<evidence type="ECO:0000256" key="6">
    <source>
        <dbReference type="ARBA" id="ARBA00022801"/>
    </source>
</evidence>
<feature type="compositionally biased region" description="Polar residues" evidence="13">
    <location>
        <begin position="1575"/>
        <end position="1586"/>
    </location>
</feature>
<dbReference type="InterPro" id="IPR047266">
    <property type="entry name" value="KMT5A-like_SET"/>
</dbReference>
<feature type="compositionally biased region" description="Low complexity" evidence="13">
    <location>
        <begin position="53"/>
        <end position="67"/>
    </location>
</feature>
<dbReference type="SUPFAM" id="SSF55486">
    <property type="entry name" value="Metalloproteases ('zincins'), catalytic domain"/>
    <property type="match status" value="1"/>
</dbReference>
<dbReference type="GO" id="GO:0046872">
    <property type="term" value="F:metal ion binding"/>
    <property type="evidence" value="ECO:0007669"/>
    <property type="project" value="UniProtKB-UniRule"/>
</dbReference>
<dbReference type="CDD" id="cd06457">
    <property type="entry name" value="M3A_MIP"/>
    <property type="match status" value="1"/>
</dbReference>
<dbReference type="InterPro" id="IPR024077">
    <property type="entry name" value="Neurolysin/TOP_dom2"/>
</dbReference>
<dbReference type="GO" id="GO:0005739">
    <property type="term" value="C:mitochondrion"/>
    <property type="evidence" value="ECO:0007669"/>
    <property type="project" value="UniProtKB-SubCell"/>
</dbReference>
<dbReference type="EC" id="2.1.1.361" evidence="3"/>
<keyword evidence="5 12" id="KW-0479">Metal-binding</keyword>
<feature type="region of interest" description="Disordered" evidence="13">
    <location>
        <begin position="1535"/>
        <end position="1559"/>
    </location>
</feature>
<dbReference type="InterPro" id="IPR001567">
    <property type="entry name" value="Pept_M3A_M3B_dom"/>
</dbReference>
<comment type="subcellular location">
    <subcellularLocation>
        <location evidence="1">Mitochondrion</location>
    </subcellularLocation>
</comment>
<comment type="similarity">
    <text evidence="2 12">Belongs to the peptidase M3 family.</text>
</comment>
<evidence type="ECO:0000256" key="7">
    <source>
        <dbReference type="ARBA" id="ARBA00022833"/>
    </source>
</evidence>
<feature type="compositionally biased region" description="Basic residues" evidence="13">
    <location>
        <begin position="1"/>
        <end position="18"/>
    </location>
</feature>
<evidence type="ECO:0000256" key="10">
    <source>
        <dbReference type="ARBA" id="ARBA00023128"/>
    </source>
</evidence>
<sequence>RRKEARHGHSGRRSHRLAARAAAPAVDTAVTEAAVRQAPALHADPSRAAGDAQQPGGVEGPVQGSPSAVAGTVTRVLERLGPVTYRISKPSGRRRSTVVHHDRLKLFVRRRPQPASWQSAPTPPAAEAGRTPSPAVDPRLTWTDLLDEPTALMSTVKQCHISSPPRSEPLGGNSFVPAFATPRGCPGTSLSVLGLPGRGVSGSAGVSSAAVSGPRPATCSCPGVTVESTGSGRIWSRWARTGRLLSWMITAVLLPAWTTKRAGSAVTLELGCGLLSCRPISADGLPRPSLPAVERTASDLAPTQYKDDDQVRHQTTDHCFHGRLELYARHLHAGILVQRSSPMSIVFGDFRKAFDSVLRLAIAWLLSYCDVPAALVPAVMDLYSDSRAVRGTTSGILQGDTLSPLIFIMVVDYVLRYYLQEDDSDMLVPCRRSRHPAVLLPALANADDIALLCRDPAGTQRALSQLCEEGPLLNNYWAGGQRAQDRAARDGLKMRLFRAVLQPILLYGMAHETPTHESEPWTRSTDQSDDFVELKRWRASKKRVNFICGRQLQRSHVKVSATGETRLIPTSNPVAAATTDMYMYAMFLMYEASGATDVSGDRLNLQAHLDSCSCWHGHPICASPLQSKQAPAIAVENSTPPPVKLHSPPSPQFCYNQPAPSSDAEFSDSEIDSDDSDYNWVSFDYPELTADQRLDYERLKAEADWICICCAASRQRGECGRHFLSDKSGRQVKVRFDQRPSEVHEIDSGPYEADAYRAARRDDYLSAKFSFQADVQRAERFLSRVLTKQHREQMWNSSSAFSTAATSPSEAPSAAAAHLVDSVNALSRLRSRPHQQQSGGTRLARRFVEFVDPSSKSSACATGLFGIEELRHGPSGFARLQSEVIDTVSRLLGEAAAVGPGGRQRSMVSILDDMSNAVCRVADMADCVRQLHPLVEYRNAAEETCVAIATLVESLNTNRELYDRLVEAIRDSGPNGDAARFNTDQVDHRVGELLIWDFLQSGVHLDANSGESNRFVSACSRAFLLGAEFSRGAMQPAPAPIGATSLSSSTLIDAAGEHPDSGVRRAAYAAFYAEMPSQEATLCQLLSTRLEIARLAGFKSFADRATAGSLLDSPESVRAFLTGLADRLESSAARDAKTMRRYLGIEGSGDKALGETVGAWDFVYLVNVATAACFKGDPASRNIEEFFSIGSCLSGIAYVAERLFNVQLCLVESPLDGEVWDSRVFKINVRRNHGNAGAGEDLGSIYCDFFPRAGKPVQDCHFTIRGGRSGPNPPHQPPIVCLQLQCPDPAMGSVSAPSLLSPGQVENLFHEFGHALHSVLGCTRYQHVTGTRCSTDLAEVPSTIMEMFAFRPEVLKHYAKHWRTGEPLPERLYAPLQASRHVLPGVSRQQQILYSMLDMELHSSDPPPTQDKPSTTAAQSALFTGAPPGTAWQHRFTHLVGYGAKYHAYLVSKAIASLVWSTRFAKDPLCSSAGRDYELRLLARGGEESTASMVAELTGQSVTVDCLVDALAANFILIKIIMSSAAEMASKPTTDYLEPTMKPLKSKKQSSSKPAGQARRLVQTQLVLSPVAEQPSLQVKQAQRSPVKSARLELDKQARGDTNNQVNAGRSASSTANDNGFVNGNVKASQRPTPKSIRRSKSCDNRSTPAAVSSSASSSSSSSTASSSSSGNRQSSLGGKSASLENFFPALVGTRRSERRLLKAAQFDSEAETINRISRVCQDGLKVVDFPDKGRGIVATRAFTRDEFVVEYKGDLIDFKAAKLREQAYNSDPTVGCYMYYFVARGVKLCVDATAESPYYGRLLNHSRLAPNCYTKVVCIGDRTHLCLFAKRDISPGEELVYDYGDRDPATLAAHPWLKPACSGHTSRAGPGNRRWPRYRTSTLTERTLVATTHLSNQEPQARLIIGIIIATVTVALPEQLSSQPLGGGHSILASFIIGNCGWRRRFIIFSIINRLSGRYPINTHAFCSRQFKKLHSLYRRPSSTAPMLLIAAHRSGSFQRCFSGKPSGCREFLILRHSFATASRCGFWTVQLVGGRFGFRVGYGAETFHEEFDDSSAGGVEGVDAGD</sequence>
<evidence type="ECO:0000256" key="8">
    <source>
        <dbReference type="ARBA" id="ARBA00022946"/>
    </source>
</evidence>
<dbReference type="GO" id="GO:0006627">
    <property type="term" value="P:protein processing involved in protein targeting to mitochondrion"/>
    <property type="evidence" value="ECO:0007669"/>
    <property type="project" value="TreeGrafter"/>
</dbReference>
<comment type="cofactor">
    <cofactor evidence="12">
        <name>Zn(2+)</name>
        <dbReference type="ChEBI" id="CHEBI:29105"/>
    </cofactor>
    <text evidence="12">Binds 1 zinc ion.</text>
</comment>
<dbReference type="Gene3D" id="1.10.1370.10">
    <property type="entry name" value="Neurolysin, domain 3"/>
    <property type="match status" value="1"/>
</dbReference>
<dbReference type="Gene3D" id="3.40.390.10">
    <property type="entry name" value="Collagenase (Catalytic Domain)"/>
    <property type="match status" value="1"/>
</dbReference>
<feature type="compositionally biased region" description="Polar residues" evidence="13">
    <location>
        <begin position="1600"/>
        <end position="1633"/>
    </location>
</feature>
<dbReference type="Pfam" id="PF00856">
    <property type="entry name" value="SET"/>
    <property type="match status" value="1"/>
</dbReference>
<evidence type="ECO:0000256" key="3">
    <source>
        <dbReference type="ARBA" id="ARBA00012187"/>
    </source>
</evidence>
<dbReference type="GO" id="GO:0004222">
    <property type="term" value="F:metalloendopeptidase activity"/>
    <property type="evidence" value="ECO:0007669"/>
    <property type="project" value="InterPro"/>
</dbReference>
<name>A0A1I8I102_9PLAT</name>
<dbReference type="Gene3D" id="2.170.270.10">
    <property type="entry name" value="SET domain"/>
    <property type="match status" value="1"/>
</dbReference>
<keyword evidence="7 12" id="KW-0862">Zinc</keyword>
<keyword evidence="8" id="KW-0809">Transit peptide</keyword>
<comment type="catalytic activity">
    <reaction evidence="11">
        <text>L-lysyl(20)-[histone H4] + S-adenosyl-L-methionine = N(6)-methyl-L-lysyl(20)-[histone H4] + S-adenosyl-L-homocysteine + H(+)</text>
        <dbReference type="Rhea" id="RHEA:60344"/>
        <dbReference type="Rhea" id="RHEA-COMP:15554"/>
        <dbReference type="Rhea" id="RHEA-COMP:15555"/>
        <dbReference type="ChEBI" id="CHEBI:15378"/>
        <dbReference type="ChEBI" id="CHEBI:29969"/>
        <dbReference type="ChEBI" id="CHEBI:57856"/>
        <dbReference type="ChEBI" id="CHEBI:59789"/>
        <dbReference type="ChEBI" id="CHEBI:61929"/>
        <dbReference type="EC" id="2.1.1.361"/>
    </reaction>
</comment>
<dbReference type="Proteomes" id="UP000095280">
    <property type="component" value="Unplaced"/>
</dbReference>
<feature type="domain" description="SET" evidence="14">
    <location>
        <begin position="1723"/>
        <end position="1845"/>
    </location>
</feature>
<evidence type="ECO:0000259" key="14">
    <source>
        <dbReference type="PROSITE" id="PS50280"/>
    </source>
</evidence>
<feature type="region of interest" description="Disordered" evidence="13">
    <location>
        <begin position="111"/>
        <end position="136"/>
    </location>
</feature>
<keyword evidence="9 12" id="KW-0482">Metalloprotease</keyword>
<dbReference type="InterPro" id="IPR046341">
    <property type="entry name" value="SET_dom_sf"/>
</dbReference>
<feature type="compositionally biased region" description="Low complexity" evidence="13">
    <location>
        <begin position="19"/>
        <end position="36"/>
    </location>
</feature>
<dbReference type="GO" id="GO:0140944">
    <property type="term" value="F:histone H4K20 monomethyltransferase activity"/>
    <property type="evidence" value="ECO:0007669"/>
    <property type="project" value="UniProtKB-EC"/>
</dbReference>
<dbReference type="InterPro" id="IPR001214">
    <property type="entry name" value="SET_dom"/>
</dbReference>
<evidence type="ECO:0000256" key="9">
    <source>
        <dbReference type="ARBA" id="ARBA00023049"/>
    </source>
</evidence>
<dbReference type="PROSITE" id="PS50280">
    <property type="entry name" value="SET"/>
    <property type="match status" value="1"/>
</dbReference>
<dbReference type="PANTHER" id="PTHR11804:SF79">
    <property type="entry name" value="MITOCHONDRIAL INTERMEDIATE PEPTIDASE"/>
    <property type="match status" value="1"/>
</dbReference>
<dbReference type="Pfam" id="PF01432">
    <property type="entry name" value="Peptidase_M3"/>
    <property type="match status" value="1"/>
</dbReference>
<feature type="region of interest" description="Disordered" evidence="13">
    <location>
        <begin position="1574"/>
        <end position="1680"/>
    </location>
</feature>
<dbReference type="GO" id="GO:0006518">
    <property type="term" value="P:peptide metabolic process"/>
    <property type="evidence" value="ECO:0007669"/>
    <property type="project" value="TreeGrafter"/>
</dbReference>
<feature type="compositionally biased region" description="Low complexity" evidence="13">
    <location>
        <begin position="1647"/>
        <end position="1670"/>
    </location>
</feature>